<protein>
    <submittedName>
        <fullName evidence="1">Uncharacterized protein</fullName>
    </submittedName>
</protein>
<dbReference type="AlphaFoldDB" id="A0A1J5T120"/>
<reference evidence="1" key="1">
    <citation type="submission" date="2016-10" db="EMBL/GenBank/DDBJ databases">
        <title>Sequence of Gallionella enrichment culture.</title>
        <authorList>
            <person name="Poehlein A."/>
            <person name="Muehling M."/>
            <person name="Daniel R."/>
        </authorList>
    </citation>
    <scope>NUCLEOTIDE SEQUENCE</scope>
</reference>
<proteinExistence type="predicted"/>
<accession>A0A1J5T120</accession>
<organism evidence="1">
    <name type="scientific">mine drainage metagenome</name>
    <dbReference type="NCBI Taxonomy" id="410659"/>
    <lineage>
        <taxon>unclassified sequences</taxon>
        <taxon>metagenomes</taxon>
        <taxon>ecological metagenomes</taxon>
    </lineage>
</organism>
<gene>
    <name evidence="1" type="ORF">GALL_42720</name>
</gene>
<name>A0A1J5T120_9ZZZZ</name>
<evidence type="ECO:0000313" key="1">
    <source>
        <dbReference type="EMBL" id="OIR14471.1"/>
    </source>
</evidence>
<sequence length="85" mass="9383">MNLLDLSAVQSFDKLVELLAIRLSPRASKSLVIRTNGVGVRSSFKNPFALSLMELLAIRLGCHKTPTKSLVMSKGELMQRADLKK</sequence>
<dbReference type="EMBL" id="MLJW01000011">
    <property type="protein sequence ID" value="OIR14471.1"/>
    <property type="molecule type" value="Genomic_DNA"/>
</dbReference>
<comment type="caution">
    <text evidence="1">The sequence shown here is derived from an EMBL/GenBank/DDBJ whole genome shotgun (WGS) entry which is preliminary data.</text>
</comment>